<dbReference type="EMBL" id="WSZM01000013">
    <property type="protein sequence ID" value="KAF4046821.1"/>
    <property type="molecule type" value="Genomic_DNA"/>
</dbReference>
<protein>
    <recommendedName>
        <fullName evidence="3">RxLR effector protein</fullName>
    </recommendedName>
</protein>
<organism evidence="1 2">
    <name type="scientific">Phytophthora infestans</name>
    <name type="common">Potato late blight agent</name>
    <name type="synonym">Botrytis infestans</name>
    <dbReference type="NCBI Taxonomy" id="4787"/>
    <lineage>
        <taxon>Eukaryota</taxon>
        <taxon>Sar</taxon>
        <taxon>Stramenopiles</taxon>
        <taxon>Oomycota</taxon>
        <taxon>Peronosporomycetes</taxon>
        <taxon>Peronosporales</taxon>
        <taxon>Peronosporaceae</taxon>
        <taxon>Phytophthora</taxon>
    </lineage>
</organism>
<evidence type="ECO:0000313" key="1">
    <source>
        <dbReference type="EMBL" id="KAF4046821.1"/>
    </source>
</evidence>
<sequence length="135" mass="14817">MTYVKKFDEKYPRQQKPAIDLYTSAFGDTAVLTKLNVAVENPATRDLVKVMGANPSVVKTLTETVGGKRMLAKILESTGATTSQKKQFASWMDDGVSPKDLMTKIYKESAASASVEENKVVDKLTAFYRSQKAGD</sequence>
<gene>
    <name evidence="1" type="ORF">GN244_ATG00749</name>
</gene>
<proteinExistence type="predicted"/>
<dbReference type="AlphaFoldDB" id="A0A833X2L1"/>
<keyword evidence="2" id="KW-1185">Reference proteome</keyword>
<evidence type="ECO:0000313" key="2">
    <source>
        <dbReference type="Proteomes" id="UP000602510"/>
    </source>
</evidence>
<name>A0A833X2L1_PHYIN</name>
<comment type="caution">
    <text evidence="1">The sequence shown here is derived from an EMBL/GenBank/DDBJ whole genome shotgun (WGS) entry which is preliminary data.</text>
</comment>
<dbReference type="Proteomes" id="UP000602510">
    <property type="component" value="Unassembled WGS sequence"/>
</dbReference>
<accession>A0A833X2L1</accession>
<reference evidence="1" key="1">
    <citation type="submission" date="2020-04" db="EMBL/GenBank/DDBJ databases">
        <title>Hybrid Assembly of Korean Phytophthora infestans isolates.</title>
        <authorList>
            <person name="Prokchorchik M."/>
            <person name="Lee Y."/>
            <person name="Seo J."/>
            <person name="Cho J.-H."/>
            <person name="Park Y.-E."/>
            <person name="Jang D.-C."/>
            <person name="Im J.-S."/>
            <person name="Choi J.-G."/>
            <person name="Park H.-J."/>
            <person name="Lee G.-B."/>
            <person name="Lee Y.-G."/>
            <person name="Hong S.-Y."/>
            <person name="Cho K."/>
            <person name="Sohn K.H."/>
        </authorList>
    </citation>
    <scope>NUCLEOTIDE SEQUENCE</scope>
    <source>
        <strain evidence="1">KR_1_A1</strain>
    </source>
</reference>
<evidence type="ECO:0008006" key="3">
    <source>
        <dbReference type="Google" id="ProtNLM"/>
    </source>
</evidence>